<evidence type="ECO:0000256" key="2">
    <source>
        <dbReference type="ARBA" id="ARBA00022448"/>
    </source>
</evidence>
<dbReference type="RefSeq" id="WP_020634779.1">
    <property type="nucleotide sequence ID" value="NZ_KB913032.1"/>
</dbReference>
<dbReference type="Proteomes" id="UP000215563">
    <property type="component" value="Unassembled WGS sequence"/>
</dbReference>
<dbReference type="OrthoDB" id="9793589at2"/>
<proteinExistence type="predicted"/>
<keyword evidence="6 7" id="KW-0472">Membrane</keyword>
<protein>
    <submittedName>
        <fullName evidence="9">Cation/H(+) antiporter</fullName>
    </submittedName>
</protein>
<comment type="caution">
    <text evidence="9">The sequence shown here is derived from an EMBL/GenBank/DDBJ whole genome shotgun (WGS) entry which is preliminary data.</text>
</comment>
<dbReference type="Pfam" id="PF00999">
    <property type="entry name" value="Na_H_Exchanger"/>
    <property type="match status" value="1"/>
</dbReference>
<feature type="transmembrane region" description="Helical" evidence="7">
    <location>
        <begin position="129"/>
        <end position="150"/>
    </location>
</feature>
<dbReference type="AlphaFoldDB" id="A0A229RSN6"/>
<dbReference type="Gene3D" id="1.20.1530.20">
    <property type="match status" value="1"/>
</dbReference>
<organism evidence="9 10">
    <name type="scientific">Amycolatopsis alba DSM 44262</name>
    <dbReference type="NCBI Taxonomy" id="1125972"/>
    <lineage>
        <taxon>Bacteria</taxon>
        <taxon>Bacillati</taxon>
        <taxon>Actinomycetota</taxon>
        <taxon>Actinomycetes</taxon>
        <taxon>Pseudonocardiales</taxon>
        <taxon>Pseudonocardiaceae</taxon>
        <taxon>Amycolatopsis</taxon>
    </lineage>
</organism>
<dbReference type="GO" id="GO:0016020">
    <property type="term" value="C:membrane"/>
    <property type="evidence" value="ECO:0007669"/>
    <property type="project" value="UniProtKB-SubCell"/>
</dbReference>
<comment type="subcellular location">
    <subcellularLocation>
        <location evidence="1">Membrane</location>
        <topology evidence="1">Multi-pass membrane protein</topology>
    </subcellularLocation>
</comment>
<dbReference type="InterPro" id="IPR038770">
    <property type="entry name" value="Na+/solute_symporter_sf"/>
</dbReference>
<evidence type="ECO:0000256" key="6">
    <source>
        <dbReference type="ARBA" id="ARBA00023136"/>
    </source>
</evidence>
<evidence type="ECO:0000256" key="4">
    <source>
        <dbReference type="ARBA" id="ARBA00022989"/>
    </source>
</evidence>
<feature type="domain" description="Cation/H+ exchanger transmembrane" evidence="8">
    <location>
        <begin position="17"/>
        <end position="391"/>
    </location>
</feature>
<feature type="transmembrane region" description="Helical" evidence="7">
    <location>
        <begin position="232"/>
        <end position="264"/>
    </location>
</feature>
<feature type="transmembrane region" description="Helical" evidence="7">
    <location>
        <begin position="65"/>
        <end position="82"/>
    </location>
</feature>
<dbReference type="InterPro" id="IPR006153">
    <property type="entry name" value="Cation/H_exchanger_TM"/>
</dbReference>
<evidence type="ECO:0000256" key="5">
    <source>
        <dbReference type="ARBA" id="ARBA00023065"/>
    </source>
</evidence>
<evidence type="ECO:0000256" key="3">
    <source>
        <dbReference type="ARBA" id="ARBA00022692"/>
    </source>
</evidence>
<feature type="transmembrane region" description="Helical" evidence="7">
    <location>
        <begin position="191"/>
        <end position="212"/>
    </location>
</feature>
<evidence type="ECO:0000313" key="10">
    <source>
        <dbReference type="Proteomes" id="UP000215563"/>
    </source>
</evidence>
<keyword evidence="2" id="KW-0813">Transport</keyword>
<keyword evidence="4 7" id="KW-1133">Transmembrane helix</keyword>
<feature type="transmembrane region" description="Helical" evidence="7">
    <location>
        <begin position="94"/>
        <end position="117"/>
    </location>
</feature>
<evidence type="ECO:0000256" key="1">
    <source>
        <dbReference type="ARBA" id="ARBA00004141"/>
    </source>
</evidence>
<name>A0A229RSN6_AMYAL</name>
<reference evidence="9 10" key="1">
    <citation type="submission" date="2017-07" db="EMBL/GenBank/DDBJ databases">
        <title>Amycolatopsis alba DSM 44262 Genome sequencing and assembly.</title>
        <authorList>
            <person name="Kaur N."/>
            <person name="Mayilraj S."/>
        </authorList>
    </citation>
    <scope>NUCLEOTIDE SEQUENCE [LARGE SCALE GENOMIC DNA]</scope>
    <source>
        <strain evidence="9 10">DSM 44262</strain>
    </source>
</reference>
<dbReference type="EMBL" id="NMQU01000047">
    <property type="protein sequence ID" value="OXM49680.1"/>
    <property type="molecule type" value="Genomic_DNA"/>
</dbReference>
<evidence type="ECO:0000313" key="9">
    <source>
        <dbReference type="EMBL" id="OXM49680.1"/>
    </source>
</evidence>
<feature type="transmembrane region" description="Helical" evidence="7">
    <location>
        <begin position="162"/>
        <end position="185"/>
    </location>
</feature>
<evidence type="ECO:0000259" key="8">
    <source>
        <dbReference type="Pfam" id="PF00999"/>
    </source>
</evidence>
<dbReference type="GO" id="GO:1902600">
    <property type="term" value="P:proton transmembrane transport"/>
    <property type="evidence" value="ECO:0007669"/>
    <property type="project" value="InterPro"/>
</dbReference>
<keyword evidence="10" id="KW-1185">Reference proteome</keyword>
<sequence>MSVAVQLFAALALILVLARVLGGLAVRLAQPAVVGEIVAGILLGPTLFHGELANMVIQPAIRPELSALANLGVALFMFAVGLEADLTRTGDARAAVSVSVMATVLPLALGAGLGLVVASSRSTPDRTAFVMFFAVSMAVTAFPVLARILIERGLHRGRLGSLALASASLSDVIVWSLLVVVVAAVNPSGGSPWRLVLLVPYLAALVAVRPLLRRLLRQSGQRSSRRLSRDRFVVLFIGMLVSAGFTEFLGLHFIFGAFIFGALIPRDVPSETSAEVVHQAGRLGGLLLPIYFVVAGLQVDLSGIGVGSLVTLMLILLVAVGGKLGGGYLGGRVAGLDNRTALGVGVLMNTRGLTELVILTVGLQLGVLDGSLYTLLVVMAVVTTAMTGPLLEVLKLSDASVHPNSGDSFLPAATESGQSAR</sequence>
<keyword evidence="5" id="KW-0406">Ion transport</keyword>
<dbReference type="PANTHER" id="PTHR32468">
    <property type="entry name" value="CATION/H + ANTIPORTER"/>
    <property type="match status" value="1"/>
</dbReference>
<dbReference type="PANTHER" id="PTHR32468:SF0">
    <property type="entry name" value="K(+)_H(+) ANTIPORTER 1"/>
    <property type="match status" value="1"/>
</dbReference>
<accession>A0A229RSN6</accession>
<dbReference type="InterPro" id="IPR050794">
    <property type="entry name" value="CPA2_transporter"/>
</dbReference>
<keyword evidence="3 7" id="KW-0812">Transmembrane</keyword>
<evidence type="ECO:0000256" key="7">
    <source>
        <dbReference type="SAM" id="Phobius"/>
    </source>
</evidence>
<dbReference type="GO" id="GO:0015297">
    <property type="term" value="F:antiporter activity"/>
    <property type="evidence" value="ECO:0007669"/>
    <property type="project" value="InterPro"/>
</dbReference>
<gene>
    <name evidence="9" type="ORF">CFP75_18085</name>
</gene>